<feature type="region of interest" description="Disordered" evidence="4">
    <location>
        <begin position="1"/>
        <end position="37"/>
    </location>
</feature>
<protein>
    <recommendedName>
        <fullName evidence="5">FAM192A/Fyv6 N-terminal domain-containing protein</fullName>
    </recommendedName>
</protein>
<feature type="compositionally biased region" description="Basic and acidic residues" evidence="4">
    <location>
        <begin position="14"/>
        <end position="27"/>
    </location>
</feature>
<dbReference type="GO" id="GO:0005634">
    <property type="term" value="C:nucleus"/>
    <property type="evidence" value="ECO:0007669"/>
    <property type="project" value="UniProtKB-SubCell"/>
</dbReference>
<feature type="compositionally biased region" description="Basic and acidic residues" evidence="4">
    <location>
        <begin position="131"/>
        <end position="144"/>
    </location>
</feature>
<reference evidence="6 7" key="2">
    <citation type="journal article" date="2017" name="Sci. Rep.">
        <title>Ant-infecting Ophiocordyceps genomes reveal a high diversity of potential behavioral manipulation genes and a possible major role for enterotoxins.</title>
        <authorList>
            <person name="de Bekker C."/>
            <person name="Ohm R.A."/>
            <person name="Evans H.C."/>
            <person name="Brachmann A."/>
            <person name="Hughes D.P."/>
        </authorList>
    </citation>
    <scope>NUCLEOTIDE SEQUENCE [LARGE SCALE GENOMIC DNA]</scope>
    <source>
        <strain evidence="6 7">SC16a</strain>
    </source>
</reference>
<keyword evidence="3" id="KW-0175">Coiled coil</keyword>
<evidence type="ECO:0000256" key="2">
    <source>
        <dbReference type="ARBA" id="ARBA00023242"/>
    </source>
</evidence>
<gene>
    <name evidence="6" type="ORF">XA68_14234</name>
</gene>
<feature type="compositionally biased region" description="Acidic residues" evidence="4">
    <location>
        <begin position="233"/>
        <end position="243"/>
    </location>
</feature>
<comment type="caution">
    <text evidence="6">The sequence shown here is derived from an EMBL/GenBank/DDBJ whole genome shotgun (WGS) entry which is preliminary data.</text>
</comment>
<dbReference type="PANTHER" id="PTHR13495:SF0">
    <property type="entry name" value="PSME3-INTERACTING PROTEIN"/>
    <property type="match status" value="1"/>
</dbReference>
<proteinExistence type="predicted"/>
<evidence type="ECO:0000259" key="5">
    <source>
        <dbReference type="Pfam" id="PF10187"/>
    </source>
</evidence>
<evidence type="ECO:0000256" key="1">
    <source>
        <dbReference type="ARBA" id="ARBA00004123"/>
    </source>
</evidence>
<evidence type="ECO:0000313" key="7">
    <source>
        <dbReference type="Proteomes" id="UP000037136"/>
    </source>
</evidence>
<dbReference type="Pfam" id="PF10187">
    <property type="entry name" value="FAM192A_Fyv6_N"/>
    <property type="match status" value="1"/>
</dbReference>
<dbReference type="InterPro" id="IPR019331">
    <property type="entry name" value="FAM192A/Fyv6_N"/>
</dbReference>
<keyword evidence="2" id="KW-0539">Nucleus</keyword>
<keyword evidence="7" id="KW-1185">Reference proteome</keyword>
<sequence length="243" mass="27983">MASRFVSGGTMGEKQTDEEKSPAEPEQRQPLMAAGSHKAEWEAVQQELAAERKRREEARLKAAGGEEKSLYDILQANKAAKQAAFEEKHRLKNQFRALDDDEAEFLDDVRERSRLEEERVKKETEERVRAFHARRSGDHVMNKDDENDDIVDDDEKMELDVVKDQNQQPEENWAVASVRRKRKRAAREGRGLLGRKTSVVPVKETEEEEEKEEKEEKREKKKKKKGSALVDYGSDESGDGEDE</sequence>
<dbReference type="AlphaFoldDB" id="A0A2A9P9S5"/>
<feature type="region of interest" description="Disordered" evidence="4">
    <location>
        <begin position="131"/>
        <end position="151"/>
    </location>
</feature>
<organism evidence="6 7">
    <name type="scientific">Ophiocordyceps unilateralis</name>
    <name type="common">Zombie-ant fungus</name>
    <name type="synonym">Torrubia unilateralis</name>
    <dbReference type="NCBI Taxonomy" id="268505"/>
    <lineage>
        <taxon>Eukaryota</taxon>
        <taxon>Fungi</taxon>
        <taxon>Dikarya</taxon>
        <taxon>Ascomycota</taxon>
        <taxon>Pezizomycotina</taxon>
        <taxon>Sordariomycetes</taxon>
        <taxon>Hypocreomycetidae</taxon>
        <taxon>Hypocreales</taxon>
        <taxon>Ophiocordycipitaceae</taxon>
        <taxon>Ophiocordyceps</taxon>
    </lineage>
</organism>
<evidence type="ECO:0000256" key="4">
    <source>
        <dbReference type="SAM" id="MobiDB-lite"/>
    </source>
</evidence>
<evidence type="ECO:0000256" key="3">
    <source>
        <dbReference type="SAM" id="Coils"/>
    </source>
</evidence>
<evidence type="ECO:0000313" key="6">
    <source>
        <dbReference type="EMBL" id="PFH58048.1"/>
    </source>
</evidence>
<dbReference type="OrthoDB" id="75807at2759"/>
<reference evidence="6 7" key="1">
    <citation type="journal article" date="2015" name="BMC Genomics">
        <title>Gene expression during zombie ant biting behavior reflects the complexity underlying fungal parasitic behavioral manipulation.</title>
        <authorList>
            <person name="de Bekker C."/>
            <person name="Ohm R.A."/>
            <person name="Loreto R.G."/>
            <person name="Sebastian A."/>
            <person name="Albert I."/>
            <person name="Merrow M."/>
            <person name="Brachmann A."/>
            <person name="Hughes D.P."/>
        </authorList>
    </citation>
    <scope>NUCLEOTIDE SEQUENCE [LARGE SCALE GENOMIC DNA]</scope>
    <source>
        <strain evidence="6 7">SC16a</strain>
    </source>
</reference>
<feature type="domain" description="FAM192A/Fyv6 N-terminal" evidence="5">
    <location>
        <begin position="36"/>
        <end position="132"/>
    </location>
</feature>
<dbReference type="STRING" id="268505.A0A2A9P9S5"/>
<dbReference type="PANTHER" id="PTHR13495">
    <property type="entry name" value="NEFA-INTERACTING NUCLEAR PROTEIN NIP30"/>
    <property type="match status" value="1"/>
</dbReference>
<name>A0A2A9P9S5_OPHUN</name>
<dbReference type="InterPro" id="IPR039845">
    <property type="entry name" value="FAM192A"/>
</dbReference>
<accession>A0A2A9P9S5</accession>
<dbReference type="Proteomes" id="UP000037136">
    <property type="component" value="Unassembled WGS sequence"/>
</dbReference>
<comment type="subcellular location">
    <subcellularLocation>
        <location evidence="1">Nucleus</location>
    </subcellularLocation>
</comment>
<feature type="coiled-coil region" evidence="3">
    <location>
        <begin position="41"/>
        <end position="126"/>
    </location>
</feature>
<feature type="region of interest" description="Disordered" evidence="4">
    <location>
        <begin position="163"/>
        <end position="243"/>
    </location>
</feature>
<dbReference type="EMBL" id="LAZP02000335">
    <property type="protein sequence ID" value="PFH58048.1"/>
    <property type="molecule type" value="Genomic_DNA"/>
</dbReference>